<dbReference type="InterPro" id="IPR003533">
    <property type="entry name" value="Doublecortin_dom"/>
</dbReference>
<organism evidence="7 8">
    <name type="scientific">Sinanodonta woodiana</name>
    <name type="common">Chinese pond mussel</name>
    <name type="synonym">Anodonta woodiana</name>
    <dbReference type="NCBI Taxonomy" id="1069815"/>
    <lineage>
        <taxon>Eukaryota</taxon>
        <taxon>Metazoa</taxon>
        <taxon>Spiralia</taxon>
        <taxon>Lophotrochozoa</taxon>
        <taxon>Mollusca</taxon>
        <taxon>Bivalvia</taxon>
        <taxon>Autobranchia</taxon>
        <taxon>Heteroconchia</taxon>
        <taxon>Palaeoheterodonta</taxon>
        <taxon>Unionida</taxon>
        <taxon>Unionoidea</taxon>
        <taxon>Unionidae</taxon>
        <taxon>Unioninae</taxon>
        <taxon>Sinanodonta</taxon>
    </lineage>
</organism>
<evidence type="ECO:0000259" key="6">
    <source>
        <dbReference type="PROSITE" id="PS50309"/>
    </source>
</evidence>
<sequence>MAESQSPRNLIPIELRGLKRSPNCTFYRNGDVFFPGERLCINKKQYPTLDSVKDFLTNRILEKRGKAGHIRGIFTPRNGTRVVNLDQLEDKGQYVAAVNDVYQPLQYNEISSTRPRPIKPKQFDFSNGAIWDREGYAYVQPVVHNDQLRLISGRARKENENKHAIRIRAYANGDDLTSGCTVCIDRKLHDMDMIKDILAMKLNIRAERIFKLDGTEILDSADFEADMRVVCVPRYEEYRGEKFNRFYGEIRPNLTTSPRPTFPAKYSVLPPIRGGGESRSTKNGGGSPEHSVNSTTRNKRGMAPNSNHATKPKQKRTPETGKRIDYDKDEGGVYKAKNPRNETVGAKQVKETHETKTDLPIDQRKAEVVKEEIIPGKVSSAPREKSARIPSGTELNKLPSDEDNPKKSPDEFLNKPKSPGLPPQKTHEEGDAGNTRPGTQDKGKDQISAGDEKPETNDWDDDQINTGNTLTVQPPSDRVDHPVEISEHNNDSGLHNSNTQFAESSSQVTPRETITHKPATPKGAENDPLISKQDERIKGENSKGYNNDKPKKTDPSHNKQASNKFNDDWDDPNAKNSQFRSSTPSPRKEDTSKTKNKGNQKREEEAATKIQAHFKGYKARQEYQVIKTEQKQQQQKQQQPKQQQPKQKQEDDPRKQSQKNKKPSMDENVAATKIQAGFRGYKTRKELNEKKQVRDEKFKKEREETGREENLAATRIQAGYRGYKTRKEIKAQKASVTKTDTKKDGKKKMNEDEAATKIQAGYRGHIVRKNLKISKSSTQAQPNVTKPKKGMNEHEAATRVQAGFHGYKTRKDMKTKKADQEPSPNRQQGKKYGEREEKAAVRIQAGFRGYKARKEYKNTKVIINERNVDQLPDTLRLLVQKEEKNQHANILDGDKQVEIGDTIMEDSLDKEEKNQYPDDGDGDKQVEIGEEIIEDSLDRDEENQNPDLGDGDKQVEIGEEIIEGSLDRNEENQDKNNLNEMLENKPCAKYIVQAAFRGSLTRMHIRELKSKLNREQTKANRKANDKRKEILKLNQSRLLKANKAATTIQANVHGFFTRQKQKHLAERSKLQTLTPNSKDFDQSRQAVQGHRTQPSSPIIDGTFSDSPKNFLSYQGPTEPDNKRQRKGVSTMEETSESKLRAGTMVQAAFHAYLARGEMRLSRETKGTDSGIDSDNSIVEDNTSPETKIQAAFHAFQSRCEANKFTRKSIVEKKTISLSDKMKQVAIAVVQAALKAFVVREETAQIETKPSKLELYSSKDITSEKVKAATIIQAASRGALARKNWEPMVVINFGKPQSGSQILDWNKAASIIQAYFRAFKERRLKDAKHRASIVRSAATKIQAAMWANKARQEMSTYPQDLTVILYGGRKEADVSHAVRERTELSRIEEEESVIEERAKDDKKDSELKRDYSNTKGSDDDQRSNSSITRSDTSEIRRHENPQRTDPERSEEGSSPGYIRKDSFGEHSEMAIKIQSAYRRYMARKRVQKLLEERFAEKRQMEAAVKIQSGYRGYRSRKDIKKTKNICAVATIHAVFRGLEARKSAQYIESLKKRNEAAVIIQARYRGYRGKVEAKKRKKERTETQAAVKIQARYRGYKARRDVEVLKSQQLKIKSEQAAVKIQSRFRGYKTRKETASIRTENQKAKAASIIQAVFHAHHVRRESNQISKQAQAKEDAALLIQCVFRGYLCRRELKYKQQERFDIEYEEWKIKRENASKIIQAAWRGYKVRKEIQEREDMLPDEFVKTNKDLEEDSLDSDIGGKSDTVQKQESFTEEDESNTETIPEVELNFMSEEIKSLREESQSEKENSQNQEEALKADNKDLYEEKTLDSEQKDLDQEKALDSEQKDLDQEKALDSEQKDLDQEDEVNMERKDLHTMNRQPTKKDSMPVRRNPNPFHPKGYLDTDKENVHVKGNPLSFNERQKPVKYIVEPPKKKNEKSNTVMENQKSSPVKDVNEQKQKKPFSLVEVEKSPPRVHNFMISPRDEMVAPVRLEPILEDTEKLENMPRKRKLEKTRRKRKLPPHQRNIEADTELLVLNFERKKTAEEIEEEQRILKQTASSIIQAGYHGLKARQGHRERVLQLTNRSASVIQAAFKFLKSKRALNYSRDSRCATKLQAACWGLIARKNTRFRTWSKASVIIQAGVKGLKVRRFRVNKRMTETQTKTRAASAIQAGVKATKQRREMRAVRSAKQRVEETHQCAILIQSCFRGYHVRRYLKERQEQIERERQRQLAANTLQSCCRGFFVRKDLKERAHQIKIHTAVNKIQSGYLSYRHFTECQRKRAEERERQRRNKAATKVQSVYKGYRKRAEYIAKRASVIKLQAYYRGHLARKEASRRREERRRNGAALVIQSHYRGFVARKEARQRKKEKKQKEAATKIQSHYRGHKARVFVKNKKQELKDFGLWAHNFLTNYMMDYLKMYELRKAASTVVQAHVRGHSTRIWLEEDDDYQWRLSHRRQNRHDAACKIQAHFRGHVTRREIKTEKEFLASLQPPDFSKETLEDYLKKPRRSAARVQAAVRGYLVREEIETRLHRKAYIKQITPRHRPTSVPELTIGDAAALKIQSFFRGYVDRSLVRKIRKEKWQRAATVIQAVFKAYHTRNLQRGTLVPVIKQGKIVYHKKAVATKIAEKAASRIQAGFKMYLLRKQINMLRVEM</sequence>
<dbReference type="InterPro" id="IPR027417">
    <property type="entry name" value="P-loop_NTPase"/>
</dbReference>
<feature type="compositionally biased region" description="Basic and acidic residues" evidence="5">
    <location>
        <begin position="316"/>
        <end position="332"/>
    </location>
</feature>
<feature type="compositionally biased region" description="Acidic residues" evidence="5">
    <location>
        <begin position="934"/>
        <end position="944"/>
    </location>
</feature>
<dbReference type="FunFam" id="1.20.5.190:FF:000055">
    <property type="entry name" value="Putative microtubule-associated protein futsch"/>
    <property type="match status" value="1"/>
</dbReference>
<dbReference type="GO" id="GO:0005516">
    <property type="term" value="F:calmodulin binding"/>
    <property type="evidence" value="ECO:0007669"/>
    <property type="project" value="UniProtKB-KW"/>
</dbReference>
<dbReference type="CDD" id="cd23767">
    <property type="entry name" value="IQCD"/>
    <property type="match status" value="6"/>
</dbReference>
<dbReference type="Gene3D" id="3.10.20.230">
    <property type="entry name" value="Doublecortin domain"/>
    <property type="match status" value="2"/>
</dbReference>
<dbReference type="PANTHER" id="PTHR22706:SF1">
    <property type="entry name" value="ASSEMBLY FACTOR FOR SPINDLE MICROTUBULES"/>
    <property type="match status" value="1"/>
</dbReference>
<dbReference type="SUPFAM" id="SSF89837">
    <property type="entry name" value="Doublecortin (DC)"/>
    <property type="match status" value="2"/>
</dbReference>
<feature type="region of interest" description="Disordered" evidence="5">
    <location>
        <begin position="253"/>
        <end position="710"/>
    </location>
</feature>
<evidence type="ECO:0000313" key="8">
    <source>
        <dbReference type="Proteomes" id="UP001634394"/>
    </source>
</evidence>
<dbReference type="PANTHER" id="PTHR22706">
    <property type="entry name" value="ASSEMBLY FACTOR FOR SPINDLE MICROTUBULES"/>
    <property type="match status" value="1"/>
</dbReference>
<dbReference type="SMART" id="SM00537">
    <property type="entry name" value="DCX"/>
    <property type="match status" value="1"/>
</dbReference>
<dbReference type="Pfam" id="PF00612">
    <property type="entry name" value="IQ"/>
    <property type="match status" value="25"/>
</dbReference>
<dbReference type="InterPro" id="IPR051185">
    <property type="entry name" value="ASPM"/>
</dbReference>
<comment type="caution">
    <text evidence="7">The sequence shown here is derived from an EMBL/GenBank/DDBJ whole genome shotgun (WGS) entry which is preliminary data.</text>
</comment>
<feature type="region of interest" description="Disordered" evidence="5">
    <location>
        <begin position="1391"/>
        <end position="1462"/>
    </location>
</feature>
<feature type="compositionally biased region" description="Basic and acidic residues" evidence="5">
    <location>
        <begin position="1430"/>
        <end position="1450"/>
    </location>
</feature>
<dbReference type="EMBL" id="JBJQND010000001">
    <property type="protein sequence ID" value="KAL3888014.1"/>
    <property type="molecule type" value="Genomic_DNA"/>
</dbReference>
<feature type="compositionally biased region" description="Polar residues" evidence="5">
    <location>
        <begin position="1074"/>
        <end position="1096"/>
    </location>
</feature>
<dbReference type="Pfam" id="PF03607">
    <property type="entry name" value="DCX"/>
    <property type="match status" value="1"/>
</dbReference>
<feature type="region of interest" description="Disordered" evidence="5">
    <location>
        <begin position="1161"/>
        <end position="1180"/>
    </location>
</feature>
<comment type="subcellular location">
    <subcellularLocation>
        <location evidence="1">Cytoplasm</location>
    </subcellularLocation>
</comment>
<feature type="region of interest" description="Disordered" evidence="5">
    <location>
        <begin position="806"/>
        <end position="837"/>
    </location>
</feature>
<evidence type="ECO:0000256" key="4">
    <source>
        <dbReference type="ARBA" id="ARBA00022860"/>
    </source>
</evidence>
<feature type="compositionally biased region" description="Basic and acidic residues" evidence="5">
    <location>
        <begin position="739"/>
        <end position="755"/>
    </location>
</feature>
<dbReference type="Proteomes" id="UP001634394">
    <property type="component" value="Unassembled WGS sequence"/>
</dbReference>
<feature type="compositionally biased region" description="Polar residues" evidence="5">
    <location>
        <begin position="1103"/>
        <end position="1115"/>
    </location>
</feature>
<feature type="compositionally biased region" description="Basic and acidic residues" evidence="5">
    <location>
        <begin position="1393"/>
        <end position="1421"/>
    </location>
</feature>
<evidence type="ECO:0000256" key="2">
    <source>
        <dbReference type="ARBA" id="ARBA00022490"/>
    </source>
</evidence>
<feature type="compositionally biased region" description="Basic and acidic residues" evidence="5">
    <location>
        <begin position="809"/>
        <end position="820"/>
    </location>
</feature>
<dbReference type="Gene3D" id="1.20.5.190">
    <property type="match status" value="14"/>
</dbReference>
<feature type="compositionally biased region" description="Basic and acidic residues" evidence="5">
    <location>
        <begin position="1868"/>
        <end position="1888"/>
    </location>
</feature>
<feature type="compositionally biased region" description="Basic and acidic residues" evidence="5">
    <location>
        <begin position="1900"/>
        <end position="1910"/>
    </location>
</feature>
<feature type="compositionally biased region" description="Low complexity" evidence="5">
    <location>
        <begin position="631"/>
        <end position="646"/>
    </location>
</feature>
<feature type="compositionally biased region" description="Basic and acidic residues" evidence="5">
    <location>
        <begin position="683"/>
        <end position="710"/>
    </location>
</feature>
<dbReference type="SMART" id="SM00015">
    <property type="entry name" value="IQ"/>
    <property type="match status" value="39"/>
</dbReference>
<feature type="domain" description="Doublecortin" evidence="6">
    <location>
        <begin position="22"/>
        <end position="108"/>
    </location>
</feature>
<dbReference type="PROSITE" id="PS50096">
    <property type="entry name" value="IQ"/>
    <property type="match status" value="32"/>
</dbReference>
<feature type="compositionally biased region" description="Basic and acidic residues" evidence="5">
    <location>
        <begin position="1792"/>
        <end position="1861"/>
    </location>
</feature>
<name>A0ABD3XP83_SINWO</name>
<dbReference type="InterPro" id="IPR000048">
    <property type="entry name" value="IQ_motif_EF-hand-BS"/>
</dbReference>
<keyword evidence="4" id="KW-0112">Calmodulin-binding</keyword>
<feature type="compositionally biased region" description="Polar residues" evidence="5">
    <location>
        <begin position="1170"/>
        <end position="1180"/>
    </location>
</feature>
<keyword evidence="3" id="KW-0677">Repeat</keyword>
<feature type="compositionally biased region" description="Polar residues" evidence="5">
    <location>
        <begin position="1939"/>
        <end position="1949"/>
    </location>
</feature>
<dbReference type="InterPro" id="IPR036572">
    <property type="entry name" value="Doublecortin_dom_sf"/>
</dbReference>
<feature type="region of interest" description="Disordered" evidence="5">
    <location>
        <begin position="1744"/>
        <end position="1960"/>
    </location>
</feature>
<feature type="region of interest" description="Disordered" evidence="5">
    <location>
        <begin position="729"/>
        <end position="768"/>
    </location>
</feature>
<reference evidence="7 8" key="1">
    <citation type="submission" date="2024-11" db="EMBL/GenBank/DDBJ databases">
        <title>Chromosome-level genome assembly of the freshwater bivalve Anodonta woodiana.</title>
        <authorList>
            <person name="Chen X."/>
        </authorList>
    </citation>
    <scope>NUCLEOTIDE SEQUENCE [LARGE SCALE GENOMIC DNA]</scope>
    <source>
        <strain evidence="7">MN2024</strain>
        <tissue evidence="7">Gills</tissue>
    </source>
</reference>
<feature type="compositionally biased region" description="Polar residues" evidence="5">
    <location>
        <begin position="574"/>
        <end position="585"/>
    </location>
</feature>
<proteinExistence type="predicted"/>
<feature type="compositionally biased region" description="Basic and acidic residues" evidence="5">
    <location>
        <begin position="439"/>
        <end position="456"/>
    </location>
</feature>
<feature type="region of interest" description="Disordered" evidence="5">
    <location>
        <begin position="934"/>
        <end position="955"/>
    </location>
</feature>
<feature type="compositionally biased region" description="Polar residues" evidence="5">
    <location>
        <begin position="491"/>
        <end position="512"/>
    </location>
</feature>
<feature type="compositionally biased region" description="Basic and acidic residues" evidence="5">
    <location>
        <begin position="399"/>
        <end position="414"/>
    </location>
</feature>
<evidence type="ECO:0000256" key="3">
    <source>
        <dbReference type="ARBA" id="ARBA00022737"/>
    </source>
</evidence>
<evidence type="ECO:0000256" key="5">
    <source>
        <dbReference type="SAM" id="MobiDB-lite"/>
    </source>
</evidence>
<dbReference type="PROSITE" id="PS50309">
    <property type="entry name" value="DC"/>
    <property type="match status" value="1"/>
</dbReference>
<feature type="compositionally biased region" description="Basic and acidic residues" evidence="5">
    <location>
        <begin position="477"/>
        <end position="490"/>
    </location>
</feature>
<feature type="compositionally biased region" description="Gly residues" evidence="5">
    <location>
        <begin position="273"/>
        <end position="287"/>
    </location>
</feature>
<accession>A0ABD3XP83</accession>
<evidence type="ECO:0000313" key="7">
    <source>
        <dbReference type="EMBL" id="KAL3888014.1"/>
    </source>
</evidence>
<feature type="compositionally biased region" description="Basic and acidic residues" evidence="5">
    <location>
        <begin position="532"/>
        <end position="557"/>
    </location>
</feature>
<feature type="compositionally biased region" description="Polar residues" evidence="5">
    <location>
        <begin position="464"/>
        <end position="474"/>
    </location>
</feature>
<evidence type="ECO:0000256" key="1">
    <source>
        <dbReference type="ARBA" id="ARBA00004496"/>
    </source>
</evidence>
<dbReference type="SUPFAM" id="SSF52540">
    <property type="entry name" value="P-loop containing nucleoside triphosphate hydrolases"/>
    <property type="match status" value="2"/>
</dbReference>
<keyword evidence="8" id="KW-1185">Reference proteome</keyword>
<dbReference type="GO" id="GO:0005737">
    <property type="term" value="C:cytoplasm"/>
    <property type="evidence" value="ECO:0007669"/>
    <property type="project" value="UniProtKB-SubCell"/>
</dbReference>
<keyword evidence="2" id="KW-0963">Cytoplasm</keyword>
<gene>
    <name evidence="7" type="ORF">ACJMK2_000398</name>
</gene>
<protein>
    <recommendedName>
        <fullName evidence="6">Doublecortin domain-containing protein</fullName>
    </recommendedName>
</protein>
<feature type="compositionally biased region" description="Basic and acidic residues" evidence="5">
    <location>
        <begin position="348"/>
        <end position="374"/>
    </location>
</feature>
<feature type="region of interest" description="Disordered" evidence="5">
    <location>
        <begin position="1074"/>
        <end position="1138"/>
    </location>
</feature>